<evidence type="ECO:0000313" key="3">
    <source>
        <dbReference type="Proteomes" id="UP000272888"/>
    </source>
</evidence>
<keyword evidence="3" id="KW-1185">Reference proteome</keyword>
<sequence>MVVSIFDGHNRRAPRRSNVKSPAEVVKAYFDAWSTKDEAMLRSTLAPDVSFVGALGTADGADACVKGLVNGMWKVSPQVTVVHRFVDGDEVLTWFEIHPSERAPVPVANWSHVENGRITRIRVTFDPRPLLEKR</sequence>
<dbReference type="Pfam" id="PF12680">
    <property type="entry name" value="SnoaL_2"/>
    <property type="match status" value="1"/>
</dbReference>
<evidence type="ECO:0000313" key="2">
    <source>
        <dbReference type="EMBL" id="RKH49895.1"/>
    </source>
</evidence>
<dbReference type="InterPro" id="IPR037401">
    <property type="entry name" value="SnoaL-like"/>
</dbReference>
<feature type="domain" description="SnoaL-like" evidence="1">
    <location>
        <begin position="26"/>
        <end position="121"/>
    </location>
</feature>
<proteinExistence type="predicted"/>
<reference evidence="3" key="1">
    <citation type="submission" date="2018-09" db="EMBL/GenBank/DDBJ databases">
        <authorList>
            <person name="Livingstone P.G."/>
            <person name="Whitworth D.E."/>
        </authorList>
    </citation>
    <scope>NUCLEOTIDE SEQUENCE [LARGE SCALE GENOMIC DNA]</scope>
    <source>
        <strain evidence="3">CA051B</strain>
    </source>
</reference>
<gene>
    <name evidence="2" type="ORF">D7V93_31225</name>
</gene>
<dbReference type="EMBL" id="RAWB01000442">
    <property type="protein sequence ID" value="RKH49895.1"/>
    <property type="molecule type" value="Genomic_DNA"/>
</dbReference>
<accession>A0A3A8P8W3</accession>
<dbReference type="Gene3D" id="3.10.450.50">
    <property type="match status" value="1"/>
</dbReference>
<comment type="caution">
    <text evidence="2">The sequence shown here is derived from an EMBL/GenBank/DDBJ whole genome shotgun (WGS) entry which is preliminary data.</text>
</comment>
<dbReference type="Proteomes" id="UP000272888">
    <property type="component" value="Unassembled WGS sequence"/>
</dbReference>
<evidence type="ECO:0000259" key="1">
    <source>
        <dbReference type="Pfam" id="PF12680"/>
    </source>
</evidence>
<name>A0A3A8P8W3_9BACT</name>
<organism evidence="2 3">
    <name type="scientific">Corallococcus llansteffanensis</name>
    <dbReference type="NCBI Taxonomy" id="2316731"/>
    <lineage>
        <taxon>Bacteria</taxon>
        <taxon>Pseudomonadati</taxon>
        <taxon>Myxococcota</taxon>
        <taxon>Myxococcia</taxon>
        <taxon>Myxococcales</taxon>
        <taxon>Cystobacterineae</taxon>
        <taxon>Myxococcaceae</taxon>
        <taxon>Corallococcus</taxon>
    </lineage>
</organism>
<dbReference type="AlphaFoldDB" id="A0A3A8P8W3"/>
<dbReference type="InterPro" id="IPR032710">
    <property type="entry name" value="NTF2-like_dom_sf"/>
</dbReference>
<dbReference type="SUPFAM" id="SSF54427">
    <property type="entry name" value="NTF2-like"/>
    <property type="match status" value="1"/>
</dbReference>
<protein>
    <submittedName>
        <fullName evidence="2">Nuclear transport factor 2 family protein</fullName>
    </submittedName>
</protein>